<dbReference type="InterPro" id="IPR000160">
    <property type="entry name" value="GGDEF_dom"/>
</dbReference>
<feature type="transmembrane region" description="Helical" evidence="3">
    <location>
        <begin position="12"/>
        <end position="33"/>
    </location>
</feature>
<gene>
    <name evidence="5" type="ordered locus">Arnit_2168</name>
</gene>
<dbReference type="SMART" id="SM00267">
    <property type="entry name" value="GGDEF"/>
    <property type="match status" value="1"/>
</dbReference>
<accession>D5V0K8</accession>
<keyword evidence="3" id="KW-0472">Membrane</keyword>
<dbReference type="GO" id="GO:0043709">
    <property type="term" value="P:cell adhesion involved in single-species biofilm formation"/>
    <property type="evidence" value="ECO:0007669"/>
    <property type="project" value="TreeGrafter"/>
</dbReference>
<evidence type="ECO:0000256" key="2">
    <source>
        <dbReference type="ARBA" id="ARBA00034247"/>
    </source>
</evidence>
<protein>
    <recommendedName>
        <fullName evidence="1">diguanylate cyclase</fullName>
        <ecNumber evidence="1">2.7.7.65</ecNumber>
    </recommendedName>
</protein>
<organism evidence="5 6">
    <name type="scientific">Arcobacter nitrofigilis (strain ATCC 33309 / DSM 7299 / CCUG 15893 / LMG 7604 / NCTC 12251 / CI)</name>
    <name type="common">Campylobacter nitrofigilis</name>
    <dbReference type="NCBI Taxonomy" id="572480"/>
    <lineage>
        <taxon>Bacteria</taxon>
        <taxon>Pseudomonadati</taxon>
        <taxon>Campylobacterota</taxon>
        <taxon>Epsilonproteobacteria</taxon>
        <taxon>Campylobacterales</taxon>
        <taxon>Arcobacteraceae</taxon>
        <taxon>Arcobacter</taxon>
    </lineage>
</organism>
<dbReference type="eggNOG" id="COG3706">
    <property type="taxonomic scope" value="Bacteria"/>
</dbReference>
<reference evidence="5 6" key="1">
    <citation type="journal article" date="2010" name="Stand. Genomic Sci.">
        <title>Complete genome sequence of Arcobacter nitrofigilis type strain (CI).</title>
        <authorList>
            <person name="Pati A."/>
            <person name="Gronow S."/>
            <person name="Lapidus A."/>
            <person name="Copeland A."/>
            <person name="Glavina Del Rio T."/>
            <person name="Nolan M."/>
            <person name="Lucas S."/>
            <person name="Tice H."/>
            <person name="Cheng J.F."/>
            <person name="Han C."/>
            <person name="Chertkov O."/>
            <person name="Bruce D."/>
            <person name="Tapia R."/>
            <person name="Goodwin L."/>
            <person name="Pitluck S."/>
            <person name="Liolios K."/>
            <person name="Ivanova N."/>
            <person name="Mavromatis K."/>
            <person name="Chen A."/>
            <person name="Palaniappan K."/>
            <person name="Land M."/>
            <person name="Hauser L."/>
            <person name="Chang Y.J."/>
            <person name="Jeffries C.D."/>
            <person name="Detter J.C."/>
            <person name="Rohde M."/>
            <person name="Goker M."/>
            <person name="Bristow J."/>
            <person name="Eisen J.A."/>
            <person name="Markowitz V."/>
            <person name="Hugenholtz P."/>
            <person name="Klenk H.P."/>
            <person name="Kyrpides N.C."/>
        </authorList>
    </citation>
    <scope>NUCLEOTIDE SEQUENCE [LARGE SCALE GENOMIC DNA]</scope>
    <source>
        <strain evidence="6">ATCC 33309 / DSM 7299 / CCUG 15893 / LMG 7604 / NCTC 12251 / CI</strain>
    </source>
</reference>
<evidence type="ECO:0000313" key="5">
    <source>
        <dbReference type="EMBL" id="ADG93820.1"/>
    </source>
</evidence>
<dbReference type="InterPro" id="IPR029787">
    <property type="entry name" value="Nucleotide_cyclase"/>
</dbReference>
<dbReference type="FunFam" id="3.30.70.270:FF:000001">
    <property type="entry name" value="Diguanylate cyclase domain protein"/>
    <property type="match status" value="1"/>
</dbReference>
<dbReference type="PANTHER" id="PTHR45138:SF9">
    <property type="entry name" value="DIGUANYLATE CYCLASE DGCM-RELATED"/>
    <property type="match status" value="1"/>
</dbReference>
<feature type="domain" description="GGDEF" evidence="4">
    <location>
        <begin position="372"/>
        <end position="509"/>
    </location>
</feature>
<feature type="transmembrane region" description="Helical" evidence="3">
    <location>
        <begin position="298"/>
        <end position="321"/>
    </location>
</feature>
<dbReference type="STRING" id="572480.Arnit_2168"/>
<comment type="catalytic activity">
    <reaction evidence="2">
        <text>2 GTP = 3',3'-c-di-GMP + 2 diphosphate</text>
        <dbReference type="Rhea" id="RHEA:24898"/>
        <dbReference type="ChEBI" id="CHEBI:33019"/>
        <dbReference type="ChEBI" id="CHEBI:37565"/>
        <dbReference type="ChEBI" id="CHEBI:58805"/>
        <dbReference type="EC" id="2.7.7.65"/>
    </reaction>
</comment>
<dbReference type="PROSITE" id="PS50887">
    <property type="entry name" value="GGDEF"/>
    <property type="match status" value="1"/>
</dbReference>
<dbReference type="PANTHER" id="PTHR45138">
    <property type="entry name" value="REGULATORY COMPONENTS OF SENSORY TRANSDUCTION SYSTEM"/>
    <property type="match status" value="1"/>
</dbReference>
<evidence type="ECO:0000256" key="1">
    <source>
        <dbReference type="ARBA" id="ARBA00012528"/>
    </source>
</evidence>
<dbReference type="Gene3D" id="3.30.70.270">
    <property type="match status" value="1"/>
</dbReference>
<name>D5V0K8_ARCNC</name>
<dbReference type="InterPro" id="IPR050469">
    <property type="entry name" value="Diguanylate_Cyclase"/>
</dbReference>
<dbReference type="KEGG" id="ant:Arnit_2168"/>
<dbReference type="CDD" id="cd01949">
    <property type="entry name" value="GGDEF"/>
    <property type="match status" value="1"/>
</dbReference>
<dbReference type="Proteomes" id="UP000000939">
    <property type="component" value="Chromosome"/>
</dbReference>
<evidence type="ECO:0000259" key="4">
    <source>
        <dbReference type="PROSITE" id="PS50887"/>
    </source>
</evidence>
<dbReference type="NCBIfam" id="TIGR00254">
    <property type="entry name" value="GGDEF"/>
    <property type="match status" value="1"/>
</dbReference>
<sequence length="518" mass="60963" precursor="true">MQLKQFNILIKLLFPMIIGLFLISIISIGSDFFNLEKNIKSEAKSYFHNTSITIDYILEKNIDLMKTLTFQITKNKTIIKEFENNNKKALFKSLSVLFEHYHINHNITHFYLHKKDQYKYLSIHDTSKYKHLTTKVTLTEAINSSKTVSGIEFDMRHHLTLRVVFPVIKDGKVLFYIELGKKIEKIIKEYTENSKADIIFTINKKHITRKDFVKWLDKNDKERSFDALENYYILDSSIPKIDKALERDLNKHLNFNSQFVENEGKKYIIHSQSYFDTSNKELGKLFILKDITDQYKTLYSSILETTIITLFILLITIWYYFKHIRKTESELNYAYKYVQQLSAIDGLTKLYNKQYYLDNVLKLIQNFSRFNSYVSFILIDVDNFKKYNDNYGHLKGDDVLIQVSKIIKNNFKRDTEYCFRVGGEEFLIVSASKDEENGNKMADALCKKIQDKNLEHKFNENFGVITVSIGLVTKHISYDIKIDELYNNADKALYQSKQSGRNKVTVFKEIVQKPVSSN</sequence>
<dbReference type="GO" id="GO:1902201">
    <property type="term" value="P:negative regulation of bacterial-type flagellum-dependent cell motility"/>
    <property type="evidence" value="ECO:0007669"/>
    <property type="project" value="TreeGrafter"/>
</dbReference>
<dbReference type="InterPro" id="IPR029151">
    <property type="entry name" value="Sensor-like_sf"/>
</dbReference>
<dbReference type="AlphaFoldDB" id="D5V0K8"/>
<dbReference type="SUPFAM" id="SSF55073">
    <property type="entry name" value="Nucleotide cyclase"/>
    <property type="match status" value="1"/>
</dbReference>
<keyword evidence="6" id="KW-1185">Reference proteome</keyword>
<evidence type="ECO:0000256" key="3">
    <source>
        <dbReference type="SAM" id="Phobius"/>
    </source>
</evidence>
<dbReference type="HOGENOM" id="CLU_538524_0_0_7"/>
<dbReference type="Pfam" id="PF14827">
    <property type="entry name" value="dCache_3"/>
    <property type="match status" value="1"/>
</dbReference>
<dbReference type="InterPro" id="IPR029150">
    <property type="entry name" value="dCache_3"/>
</dbReference>
<proteinExistence type="predicted"/>
<dbReference type="GO" id="GO:0052621">
    <property type="term" value="F:diguanylate cyclase activity"/>
    <property type="evidence" value="ECO:0007669"/>
    <property type="project" value="UniProtKB-EC"/>
</dbReference>
<keyword evidence="3" id="KW-0812">Transmembrane</keyword>
<evidence type="ECO:0000313" key="6">
    <source>
        <dbReference type="Proteomes" id="UP000000939"/>
    </source>
</evidence>
<dbReference type="EMBL" id="CP001999">
    <property type="protein sequence ID" value="ADG93820.1"/>
    <property type="molecule type" value="Genomic_DNA"/>
</dbReference>
<keyword evidence="3" id="KW-1133">Transmembrane helix</keyword>
<dbReference type="Pfam" id="PF00990">
    <property type="entry name" value="GGDEF"/>
    <property type="match status" value="1"/>
</dbReference>
<dbReference type="OrthoDB" id="5347817at2"/>
<dbReference type="GO" id="GO:0005886">
    <property type="term" value="C:plasma membrane"/>
    <property type="evidence" value="ECO:0007669"/>
    <property type="project" value="TreeGrafter"/>
</dbReference>
<dbReference type="RefSeq" id="WP_013135965.1">
    <property type="nucleotide sequence ID" value="NC_014166.1"/>
</dbReference>
<dbReference type="EC" id="2.7.7.65" evidence="1"/>
<dbReference type="SUPFAM" id="SSF103190">
    <property type="entry name" value="Sensory domain-like"/>
    <property type="match status" value="1"/>
</dbReference>
<dbReference type="InterPro" id="IPR043128">
    <property type="entry name" value="Rev_trsase/Diguanyl_cyclase"/>
</dbReference>